<dbReference type="PANTHER" id="PTHR43777">
    <property type="entry name" value="MOLYBDENUM COFACTOR CYTIDYLYLTRANSFERASE"/>
    <property type="match status" value="1"/>
</dbReference>
<dbReference type="PANTHER" id="PTHR43777:SF1">
    <property type="entry name" value="MOLYBDENUM COFACTOR CYTIDYLYLTRANSFERASE"/>
    <property type="match status" value="1"/>
</dbReference>
<dbReference type="Pfam" id="PF12804">
    <property type="entry name" value="NTP_transf_3"/>
    <property type="match status" value="1"/>
</dbReference>
<dbReference type="Gene3D" id="3.90.550.10">
    <property type="entry name" value="Spore Coat Polysaccharide Biosynthesis Protein SpsA, Chain A"/>
    <property type="match status" value="1"/>
</dbReference>
<dbReference type="AlphaFoldDB" id="A0A099I9V3"/>
<dbReference type="InterPro" id="IPR029044">
    <property type="entry name" value="Nucleotide-diphossugar_trans"/>
</dbReference>
<gene>
    <name evidence="2" type="ORF">CIAN88_03630</name>
</gene>
<evidence type="ECO:0000259" key="1">
    <source>
        <dbReference type="Pfam" id="PF12804"/>
    </source>
</evidence>
<sequence>MKTDLILLASGYSRRFQGNKLLYELDGMPLIAHTLQKLSTLNPHSLIVVTQYEEVEKLARDYNAVVVFNTQARKGQSFSIRLGIERSTADQAMLCVADQPYLRLHTFKKLLELADGEHIICVTCQGILRNPAIFPRKYYKELLALSDEQGGKQVLKKYREKVIAVPCDVDEVRDIDKRSDLK</sequence>
<dbReference type="Proteomes" id="UP000030008">
    <property type="component" value="Unassembled WGS sequence"/>
</dbReference>
<proteinExistence type="predicted"/>
<dbReference type="GO" id="GO:0016779">
    <property type="term" value="F:nucleotidyltransferase activity"/>
    <property type="evidence" value="ECO:0007669"/>
    <property type="project" value="UniProtKB-ARBA"/>
</dbReference>
<dbReference type="InterPro" id="IPR025877">
    <property type="entry name" value="MobA-like_NTP_Trfase"/>
</dbReference>
<accession>A0A099I9V3</accession>
<dbReference type="CDD" id="cd04182">
    <property type="entry name" value="GT_2_like_f"/>
    <property type="match status" value="1"/>
</dbReference>
<comment type="caution">
    <text evidence="2">The sequence shown here is derived from an EMBL/GenBank/DDBJ whole genome shotgun (WGS) entry which is preliminary data.</text>
</comment>
<dbReference type="RefSeq" id="WP_044904097.1">
    <property type="nucleotide sequence ID" value="NZ_JAQCQO010000006.1"/>
</dbReference>
<evidence type="ECO:0000313" key="2">
    <source>
        <dbReference type="EMBL" id="KGJ54440.1"/>
    </source>
</evidence>
<feature type="domain" description="MobA-like NTP transferase" evidence="1">
    <location>
        <begin position="6"/>
        <end position="160"/>
    </location>
</feature>
<dbReference type="EMBL" id="JQIF01000016">
    <property type="protein sequence ID" value="KGJ54440.1"/>
    <property type="molecule type" value="Genomic_DNA"/>
</dbReference>
<dbReference type="SUPFAM" id="SSF53448">
    <property type="entry name" value="Nucleotide-diphospho-sugar transferases"/>
    <property type="match status" value="1"/>
</dbReference>
<evidence type="ECO:0000313" key="3">
    <source>
        <dbReference type="Proteomes" id="UP000030008"/>
    </source>
</evidence>
<name>A0A099I9V3_CLOIN</name>
<protein>
    <submittedName>
        <fullName evidence="2">Molybdenum hydroxylase</fullName>
    </submittedName>
</protein>
<reference evidence="2 3" key="1">
    <citation type="submission" date="2014-08" db="EMBL/GenBank/DDBJ databases">
        <title>Clostridium innocuum, an unnegligible vancomycin-resistant pathogen causing extra-intestinal infections.</title>
        <authorList>
            <person name="Feng Y."/>
            <person name="Chiu C.-H."/>
        </authorList>
    </citation>
    <scope>NUCLEOTIDE SEQUENCE [LARGE SCALE GENOMIC DNA]</scope>
    <source>
        <strain evidence="2 3">AN88</strain>
    </source>
</reference>
<organism evidence="2 3">
    <name type="scientific">Clostridium innocuum</name>
    <dbReference type="NCBI Taxonomy" id="1522"/>
    <lineage>
        <taxon>Bacteria</taxon>
        <taxon>Bacillati</taxon>
        <taxon>Bacillota</taxon>
        <taxon>Clostridia</taxon>
        <taxon>Eubacteriales</taxon>
        <taxon>Clostridiaceae</taxon>
        <taxon>Clostridium</taxon>
    </lineage>
</organism>